<keyword evidence="8" id="KW-1133">Transmembrane helix</keyword>
<dbReference type="PANTHER" id="PTHR43836">
    <property type="entry name" value="CATECHOL O-METHYLTRANSFERASE 1-RELATED"/>
    <property type="match status" value="1"/>
</dbReference>
<evidence type="ECO:0000256" key="6">
    <source>
        <dbReference type="ARBA" id="ARBA00023453"/>
    </source>
</evidence>
<dbReference type="SUPFAM" id="SSF53335">
    <property type="entry name" value="S-adenosyl-L-methionine-dependent methyltransferases"/>
    <property type="match status" value="1"/>
</dbReference>
<dbReference type="EC" id="2.1.1.6" evidence="1"/>
<keyword evidence="5" id="KW-0128">Catecholamine metabolism</keyword>
<feature type="transmembrane region" description="Helical" evidence="8">
    <location>
        <begin position="86"/>
        <end position="105"/>
    </location>
</feature>
<proteinExistence type="inferred from homology"/>
<dbReference type="Gene3D" id="3.40.50.150">
    <property type="entry name" value="Vaccinia Virus protein VP39"/>
    <property type="match status" value="1"/>
</dbReference>
<dbReference type="InterPro" id="IPR002935">
    <property type="entry name" value="SAM_O-MeTrfase"/>
</dbReference>
<evidence type="ECO:0000256" key="8">
    <source>
        <dbReference type="SAM" id="Phobius"/>
    </source>
</evidence>
<evidence type="ECO:0000313" key="10">
    <source>
        <dbReference type="Proteomes" id="UP000815325"/>
    </source>
</evidence>
<gene>
    <name evidence="9" type="ORF">DUNSADRAFT_6647</name>
</gene>
<keyword evidence="10" id="KW-1185">Reference proteome</keyword>
<evidence type="ECO:0000313" key="9">
    <source>
        <dbReference type="EMBL" id="KAF5835936.1"/>
    </source>
</evidence>
<feature type="transmembrane region" description="Helical" evidence="8">
    <location>
        <begin position="125"/>
        <end position="146"/>
    </location>
</feature>
<feature type="region of interest" description="Disordered" evidence="7">
    <location>
        <begin position="32"/>
        <end position="65"/>
    </location>
</feature>
<name>A0ABQ7GMW5_DUNSA</name>
<evidence type="ECO:0000256" key="3">
    <source>
        <dbReference type="ARBA" id="ARBA00022679"/>
    </source>
</evidence>
<evidence type="ECO:0000256" key="4">
    <source>
        <dbReference type="ARBA" id="ARBA00022691"/>
    </source>
</evidence>
<dbReference type="EMBL" id="MU069682">
    <property type="protein sequence ID" value="KAF5835936.1"/>
    <property type="molecule type" value="Genomic_DNA"/>
</dbReference>
<keyword evidence="4" id="KW-0949">S-adenosyl-L-methionine</keyword>
<feature type="compositionally biased region" description="Basic and acidic residues" evidence="7">
    <location>
        <begin position="56"/>
        <end position="65"/>
    </location>
</feature>
<keyword evidence="2" id="KW-0489">Methyltransferase</keyword>
<comment type="caution">
    <text evidence="9">The sequence shown here is derived from an EMBL/GenBank/DDBJ whole genome shotgun (WGS) entry which is preliminary data.</text>
</comment>
<dbReference type="Proteomes" id="UP000815325">
    <property type="component" value="Unassembled WGS sequence"/>
</dbReference>
<evidence type="ECO:0000256" key="1">
    <source>
        <dbReference type="ARBA" id="ARBA00012880"/>
    </source>
</evidence>
<reference evidence="9" key="1">
    <citation type="submission" date="2017-08" db="EMBL/GenBank/DDBJ databases">
        <authorList>
            <person name="Polle J.E."/>
            <person name="Barry K."/>
            <person name="Cushman J."/>
            <person name="Schmutz J."/>
            <person name="Tran D."/>
            <person name="Hathwaick L.T."/>
            <person name="Yim W.C."/>
            <person name="Jenkins J."/>
            <person name="Mckie-Krisberg Z.M."/>
            <person name="Prochnik S."/>
            <person name="Lindquist E."/>
            <person name="Dockter R.B."/>
            <person name="Adam C."/>
            <person name="Molina H."/>
            <person name="Bunkerborg J."/>
            <person name="Jin E."/>
            <person name="Buchheim M."/>
            <person name="Magnuson J."/>
        </authorList>
    </citation>
    <scope>NUCLEOTIDE SEQUENCE</scope>
    <source>
        <strain evidence="9">CCAP 19/18</strain>
    </source>
</reference>
<evidence type="ECO:0000256" key="7">
    <source>
        <dbReference type="SAM" id="MobiDB-lite"/>
    </source>
</evidence>
<evidence type="ECO:0000256" key="2">
    <source>
        <dbReference type="ARBA" id="ARBA00022603"/>
    </source>
</evidence>
<keyword evidence="8" id="KW-0472">Membrane</keyword>
<sequence length="294" mass="32899">MLAKKLPIHTGAIHCYSRCPVGRHLLQSTLGSRQRSQGHVLDKYRKVSTNASPGDDSEKPSRRALEDELRDPKTALEYFLPRPLRIGFFAITSVSCLIAVVLGGLNLIQGSMADPLLSGDQQSSTVATDLVVNLIGCVVFAALAVADKQAGEQRIVQRKELRQKQIKSGDREVYLNEEGERMSKLKEVDDAWILRRLERWGRKDAMPFLGDKKGAILQSLVEDKKPKLAVEVGTMAGYSAILIGQKLPKDGRLVTYEKDLFWFLAAKRFLWQASQGSNVKSRPEERLDRKVMKV</sequence>
<accession>A0ABQ7GMW5</accession>
<comment type="similarity">
    <text evidence="6">Belongs to the class I-like SAM-binding methyltransferase superfamily. Cation-dependent O-methyltransferase family.</text>
</comment>
<keyword evidence="8" id="KW-0812">Transmembrane</keyword>
<protein>
    <recommendedName>
        <fullName evidence="1">catechol O-methyltransferase</fullName>
        <ecNumber evidence="1">2.1.1.6</ecNumber>
    </recommendedName>
</protein>
<dbReference type="Pfam" id="PF01596">
    <property type="entry name" value="Methyltransf_3"/>
    <property type="match status" value="1"/>
</dbReference>
<keyword evidence="3" id="KW-0808">Transferase</keyword>
<organism evidence="9 10">
    <name type="scientific">Dunaliella salina</name>
    <name type="common">Green alga</name>
    <name type="synonym">Protococcus salinus</name>
    <dbReference type="NCBI Taxonomy" id="3046"/>
    <lineage>
        <taxon>Eukaryota</taxon>
        <taxon>Viridiplantae</taxon>
        <taxon>Chlorophyta</taxon>
        <taxon>core chlorophytes</taxon>
        <taxon>Chlorophyceae</taxon>
        <taxon>CS clade</taxon>
        <taxon>Chlamydomonadales</taxon>
        <taxon>Dunaliellaceae</taxon>
        <taxon>Dunaliella</taxon>
    </lineage>
</organism>
<evidence type="ECO:0000256" key="5">
    <source>
        <dbReference type="ARBA" id="ARBA00022939"/>
    </source>
</evidence>
<dbReference type="InterPro" id="IPR029063">
    <property type="entry name" value="SAM-dependent_MTases_sf"/>
</dbReference>
<dbReference type="PANTHER" id="PTHR43836:SF9">
    <property type="entry name" value="O-METHYLTRANSFERASE"/>
    <property type="match status" value="1"/>
</dbReference>